<evidence type="ECO:0008006" key="11">
    <source>
        <dbReference type="Google" id="ProtNLM"/>
    </source>
</evidence>
<dbReference type="GO" id="GO:0016788">
    <property type="term" value="F:hydrolase activity, acting on ester bonds"/>
    <property type="evidence" value="ECO:0007669"/>
    <property type="project" value="InterPro"/>
</dbReference>
<reference evidence="10" key="1">
    <citation type="journal article" date="2019" name="Gigascience">
        <title>De novo genome assembly of the endangered Acer yangbiense, a plant species with extremely small populations endemic to Yunnan Province, China.</title>
        <authorList>
            <person name="Yang J."/>
            <person name="Wariss H.M."/>
            <person name="Tao L."/>
            <person name="Zhang R."/>
            <person name="Yun Q."/>
            <person name="Hollingsworth P."/>
            <person name="Dao Z."/>
            <person name="Luo G."/>
            <person name="Guo H."/>
            <person name="Ma Y."/>
            <person name="Sun W."/>
        </authorList>
    </citation>
    <scope>NUCLEOTIDE SEQUENCE [LARGE SCALE GENOMIC DNA]</scope>
    <source>
        <strain evidence="10">cv. br00</strain>
    </source>
</reference>
<keyword evidence="5" id="KW-0378">Hydrolase</keyword>
<dbReference type="Gene3D" id="3.40.50.1110">
    <property type="entry name" value="SGNH hydrolase"/>
    <property type="match status" value="1"/>
</dbReference>
<keyword evidence="6" id="KW-0442">Lipid degradation</keyword>
<dbReference type="InterPro" id="IPR051238">
    <property type="entry name" value="GDSL_esterase/lipase"/>
</dbReference>
<protein>
    <recommendedName>
        <fullName evidence="11">SGNH hydrolase-type esterase domain-containing protein</fullName>
    </recommendedName>
</protein>
<sequence length="361" mass="39794">MENEPKLPWWIFTIPLLVISSLQNCAHGEPQVPCYFVFGDSLFDNGNNNNLSTLAKANYTPYGVDFSDGPTGRFSNGNNTADVIAKLLGFDDYIPTFNKAIATNNTLRGVNYASASAGIRNESGRLAVGDVIPLDEQLQNHRIVISQITDALGNKDSAMKLLNKCIYTTDMGTNDYTMNYFLHQLYNTSRQFNVHQYATVLIQQYSQQLKSLYDLGARKVAVVGLVQSGCSPNALATYGTNGSSCVEMINNAVQIFNRKLIPLVTKLNANLPGAKFTYINFYQIDAESTQAFRYTRVACCNLSSIGLCDPSTIPCPDRTEYAYYDSAHPTEARALILGGRAYRVQSLTDAFPVDISLLAQL</sequence>
<keyword evidence="4 8" id="KW-0732">Signal</keyword>
<keyword evidence="7" id="KW-0443">Lipid metabolism</keyword>
<organism evidence="9 10">
    <name type="scientific">Salix brachista</name>
    <dbReference type="NCBI Taxonomy" id="2182728"/>
    <lineage>
        <taxon>Eukaryota</taxon>
        <taxon>Viridiplantae</taxon>
        <taxon>Streptophyta</taxon>
        <taxon>Embryophyta</taxon>
        <taxon>Tracheophyta</taxon>
        <taxon>Spermatophyta</taxon>
        <taxon>Magnoliopsida</taxon>
        <taxon>eudicotyledons</taxon>
        <taxon>Gunneridae</taxon>
        <taxon>Pentapetalae</taxon>
        <taxon>rosids</taxon>
        <taxon>fabids</taxon>
        <taxon>Malpighiales</taxon>
        <taxon>Salicaceae</taxon>
        <taxon>Saliceae</taxon>
        <taxon>Salix</taxon>
    </lineage>
</organism>
<accession>A0A5N5NES1</accession>
<evidence type="ECO:0000313" key="10">
    <source>
        <dbReference type="Proteomes" id="UP000326939"/>
    </source>
</evidence>
<feature type="chain" id="PRO_5024281607" description="SGNH hydrolase-type esterase domain-containing protein" evidence="8">
    <location>
        <begin position="29"/>
        <end position="361"/>
    </location>
</feature>
<evidence type="ECO:0000256" key="6">
    <source>
        <dbReference type="ARBA" id="ARBA00022963"/>
    </source>
</evidence>
<name>A0A5N5NES1_9ROSI</name>
<dbReference type="PANTHER" id="PTHR45650:SF80">
    <property type="entry name" value="FINGER PROTEIN, PUTATIVE-RELATED"/>
    <property type="match status" value="1"/>
</dbReference>
<keyword evidence="10" id="KW-1185">Reference proteome</keyword>
<dbReference type="InterPro" id="IPR035669">
    <property type="entry name" value="SGNH_plant_lipase-like"/>
</dbReference>
<evidence type="ECO:0000256" key="8">
    <source>
        <dbReference type="SAM" id="SignalP"/>
    </source>
</evidence>
<feature type="signal peptide" evidence="8">
    <location>
        <begin position="1"/>
        <end position="28"/>
    </location>
</feature>
<dbReference type="InterPro" id="IPR001087">
    <property type="entry name" value="GDSL"/>
</dbReference>
<evidence type="ECO:0000256" key="5">
    <source>
        <dbReference type="ARBA" id="ARBA00022801"/>
    </source>
</evidence>
<proteinExistence type="inferred from homology"/>
<comment type="caution">
    <text evidence="9">The sequence shown here is derived from an EMBL/GenBank/DDBJ whole genome shotgun (WGS) entry which is preliminary data.</text>
</comment>
<comment type="subcellular location">
    <subcellularLocation>
        <location evidence="1">Secreted</location>
    </subcellularLocation>
</comment>
<evidence type="ECO:0000256" key="7">
    <source>
        <dbReference type="ARBA" id="ARBA00023098"/>
    </source>
</evidence>
<evidence type="ECO:0000256" key="3">
    <source>
        <dbReference type="ARBA" id="ARBA00022525"/>
    </source>
</evidence>
<dbReference type="CDD" id="cd01837">
    <property type="entry name" value="SGNH_plant_lipase_like"/>
    <property type="match status" value="1"/>
</dbReference>
<comment type="similarity">
    <text evidence="2">Belongs to the 'GDSL' lipolytic enzyme family.</text>
</comment>
<evidence type="ECO:0000256" key="4">
    <source>
        <dbReference type="ARBA" id="ARBA00022729"/>
    </source>
</evidence>
<gene>
    <name evidence="9" type="ORF">DKX38_005227</name>
</gene>
<dbReference type="EMBL" id="VDCV01000003">
    <property type="protein sequence ID" value="KAB5565173.1"/>
    <property type="molecule type" value="Genomic_DNA"/>
</dbReference>
<dbReference type="Pfam" id="PF00657">
    <property type="entry name" value="Lipase_GDSL"/>
    <property type="match status" value="1"/>
</dbReference>
<dbReference type="GO" id="GO:0016042">
    <property type="term" value="P:lipid catabolic process"/>
    <property type="evidence" value="ECO:0007669"/>
    <property type="project" value="UniProtKB-KW"/>
</dbReference>
<evidence type="ECO:0000256" key="1">
    <source>
        <dbReference type="ARBA" id="ARBA00004613"/>
    </source>
</evidence>
<evidence type="ECO:0000313" key="9">
    <source>
        <dbReference type="EMBL" id="KAB5565173.1"/>
    </source>
</evidence>
<dbReference type="Proteomes" id="UP000326939">
    <property type="component" value="Chromosome 3"/>
</dbReference>
<dbReference type="GO" id="GO:0005576">
    <property type="term" value="C:extracellular region"/>
    <property type="evidence" value="ECO:0007669"/>
    <property type="project" value="UniProtKB-SubCell"/>
</dbReference>
<keyword evidence="3" id="KW-0964">Secreted</keyword>
<dbReference type="PANTHER" id="PTHR45650">
    <property type="entry name" value="GDSL-LIKE LIPASE/ACYLHYDROLASE-RELATED"/>
    <property type="match status" value="1"/>
</dbReference>
<dbReference type="AlphaFoldDB" id="A0A5N5NES1"/>
<evidence type="ECO:0000256" key="2">
    <source>
        <dbReference type="ARBA" id="ARBA00008668"/>
    </source>
</evidence>
<dbReference type="InterPro" id="IPR036514">
    <property type="entry name" value="SGNH_hydro_sf"/>
</dbReference>